<dbReference type="SMART" id="SM00463">
    <property type="entry name" value="SMR"/>
    <property type="match status" value="1"/>
</dbReference>
<dbReference type="PROSITE" id="PS50828">
    <property type="entry name" value="SMR"/>
    <property type="match status" value="1"/>
</dbReference>
<dbReference type="Pfam" id="PF08590">
    <property type="entry name" value="DUF1771"/>
    <property type="match status" value="1"/>
</dbReference>
<dbReference type="Proteomes" id="UP001179952">
    <property type="component" value="Unassembled WGS sequence"/>
</dbReference>
<accession>A0AAV9AS58</accession>
<keyword evidence="4" id="KW-1185">Reference proteome</keyword>
<sequence>MRRTQIRSPGWAAFDLKQKQQQDRNTELDDDPYPPISNISLSDQAGKLTNPHASLRTFSSIVRPCNGFSSILDASRNDIISNSRNKNTTSQSTAVSDAIPLLEKLQKIHSWADESLIQDILVAVNNDEGQASDLLEAMVSSTSKEMSTVHSEPFFSLENNSFNVNNEHKEECISSEDNVFNNDQGELSGIFFSVPVEPEWEEDDVYLSHRKDALKMMRSASQHSRAASNAFLRGDHISAKQLSLRANEERLAAEKLNARAAKEILLIKNSNNDVWKLDLHGLHASEAVNALKEHLESIESQAVVNHSASTDTMANVGAGFAGPLLMESSGYLGVETQVDKLHFALRQRETVLQVITGTGNHSRGQASLPIAVRSFLIENGYRFDDGRPGVIAVRPKFRK</sequence>
<organism evidence="3 4">
    <name type="scientific">Acorus gramineus</name>
    <name type="common">Dwarf sweet flag</name>
    <dbReference type="NCBI Taxonomy" id="55184"/>
    <lineage>
        <taxon>Eukaryota</taxon>
        <taxon>Viridiplantae</taxon>
        <taxon>Streptophyta</taxon>
        <taxon>Embryophyta</taxon>
        <taxon>Tracheophyta</taxon>
        <taxon>Spermatophyta</taxon>
        <taxon>Magnoliopsida</taxon>
        <taxon>Liliopsida</taxon>
        <taxon>Acoraceae</taxon>
        <taxon>Acorus</taxon>
    </lineage>
</organism>
<dbReference type="EMBL" id="JAUJYN010000007">
    <property type="protein sequence ID" value="KAK1266915.1"/>
    <property type="molecule type" value="Genomic_DNA"/>
</dbReference>
<feature type="compositionally biased region" description="Basic and acidic residues" evidence="1">
    <location>
        <begin position="16"/>
        <end position="27"/>
    </location>
</feature>
<gene>
    <name evidence="3" type="ORF">QJS04_geneDACA009103</name>
</gene>
<dbReference type="Gene3D" id="3.30.1370.110">
    <property type="match status" value="1"/>
</dbReference>
<evidence type="ECO:0000313" key="4">
    <source>
        <dbReference type="Proteomes" id="UP001179952"/>
    </source>
</evidence>
<name>A0AAV9AS58_ACOGR</name>
<dbReference type="PANTHER" id="PTHR47812">
    <property type="entry name" value="SMR (SMALL MUTS RELATED) DOMAIN-CONTAINING PROTEIN"/>
    <property type="match status" value="1"/>
</dbReference>
<feature type="region of interest" description="Disordered" evidence="1">
    <location>
        <begin position="15"/>
        <end position="34"/>
    </location>
</feature>
<dbReference type="InterPro" id="IPR013899">
    <property type="entry name" value="DUF1771"/>
</dbReference>
<reference evidence="3" key="2">
    <citation type="submission" date="2023-06" db="EMBL/GenBank/DDBJ databases">
        <authorList>
            <person name="Ma L."/>
            <person name="Liu K.-W."/>
            <person name="Li Z."/>
            <person name="Hsiao Y.-Y."/>
            <person name="Qi Y."/>
            <person name="Fu T."/>
            <person name="Tang G."/>
            <person name="Zhang D."/>
            <person name="Sun W.-H."/>
            <person name="Liu D.-K."/>
            <person name="Li Y."/>
            <person name="Chen G.-Z."/>
            <person name="Liu X.-D."/>
            <person name="Liao X.-Y."/>
            <person name="Jiang Y.-T."/>
            <person name="Yu X."/>
            <person name="Hao Y."/>
            <person name="Huang J."/>
            <person name="Zhao X.-W."/>
            <person name="Ke S."/>
            <person name="Chen Y.-Y."/>
            <person name="Wu W.-L."/>
            <person name="Hsu J.-L."/>
            <person name="Lin Y.-F."/>
            <person name="Huang M.-D."/>
            <person name="Li C.-Y."/>
            <person name="Huang L."/>
            <person name="Wang Z.-W."/>
            <person name="Zhao X."/>
            <person name="Zhong W.-Y."/>
            <person name="Peng D.-H."/>
            <person name="Ahmad S."/>
            <person name="Lan S."/>
            <person name="Zhang J.-S."/>
            <person name="Tsai W.-C."/>
            <person name="Van De Peer Y."/>
            <person name="Liu Z.-J."/>
        </authorList>
    </citation>
    <scope>NUCLEOTIDE SEQUENCE</scope>
    <source>
        <strain evidence="3">SCP</strain>
        <tissue evidence="3">Leaves</tissue>
    </source>
</reference>
<dbReference type="PANTHER" id="PTHR47812:SF2">
    <property type="entry name" value="SMR (SMALL MUTS RELATED) DOMAIN-CONTAINING PROTEIN"/>
    <property type="match status" value="1"/>
</dbReference>
<proteinExistence type="predicted"/>
<reference evidence="3" key="1">
    <citation type="journal article" date="2023" name="Nat. Commun.">
        <title>Diploid and tetraploid genomes of Acorus and the evolution of monocots.</title>
        <authorList>
            <person name="Ma L."/>
            <person name="Liu K.W."/>
            <person name="Li Z."/>
            <person name="Hsiao Y.Y."/>
            <person name="Qi Y."/>
            <person name="Fu T."/>
            <person name="Tang G.D."/>
            <person name="Zhang D."/>
            <person name="Sun W.H."/>
            <person name="Liu D.K."/>
            <person name="Li Y."/>
            <person name="Chen G.Z."/>
            <person name="Liu X.D."/>
            <person name="Liao X.Y."/>
            <person name="Jiang Y.T."/>
            <person name="Yu X."/>
            <person name="Hao Y."/>
            <person name="Huang J."/>
            <person name="Zhao X.W."/>
            <person name="Ke S."/>
            <person name="Chen Y.Y."/>
            <person name="Wu W.L."/>
            <person name="Hsu J.L."/>
            <person name="Lin Y.F."/>
            <person name="Huang M.D."/>
            <person name="Li C.Y."/>
            <person name="Huang L."/>
            <person name="Wang Z.W."/>
            <person name="Zhao X."/>
            <person name="Zhong W.Y."/>
            <person name="Peng D.H."/>
            <person name="Ahmad S."/>
            <person name="Lan S."/>
            <person name="Zhang J.S."/>
            <person name="Tsai W.C."/>
            <person name="Van de Peer Y."/>
            <person name="Liu Z.J."/>
        </authorList>
    </citation>
    <scope>NUCLEOTIDE SEQUENCE</scope>
    <source>
        <strain evidence="3">SCP</strain>
    </source>
</reference>
<evidence type="ECO:0000259" key="2">
    <source>
        <dbReference type="PROSITE" id="PS50828"/>
    </source>
</evidence>
<feature type="domain" description="Smr" evidence="2">
    <location>
        <begin position="277"/>
        <end position="396"/>
    </location>
</feature>
<dbReference type="AlphaFoldDB" id="A0AAV9AS58"/>
<dbReference type="InterPro" id="IPR002625">
    <property type="entry name" value="Smr_dom"/>
</dbReference>
<evidence type="ECO:0000256" key="1">
    <source>
        <dbReference type="SAM" id="MobiDB-lite"/>
    </source>
</evidence>
<dbReference type="SMART" id="SM01162">
    <property type="entry name" value="DUF1771"/>
    <property type="match status" value="1"/>
</dbReference>
<dbReference type="InterPro" id="IPR036063">
    <property type="entry name" value="Smr_dom_sf"/>
</dbReference>
<comment type="caution">
    <text evidence="3">The sequence shown here is derived from an EMBL/GenBank/DDBJ whole genome shotgun (WGS) entry which is preliminary data.</text>
</comment>
<evidence type="ECO:0000313" key="3">
    <source>
        <dbReference type="EMBL" id="KAK1266915.1"/>
    </source>
</evidence>
<dbReference type="SUPFAM" id="SSF160443">
    <property type="entry name" value="SMR domain-like"/>
    <property type="match status" value="1"/>
</dbReference>
<protein>
    <recommendedName>
        <fullName evidence="2">Smr domain-containing protein</fullName>
    </recommendedName>
</protein>